<dbReference type="InParanoid" id="E8R0C7"/>
<evidence type="ECO:0000313" key="2">
    <source>
        <dbReference type="EMBL" id="ADV62254.1"/>
    </source>
</evidence>
<feature type="region of interest" description="Disordered" evidence="1">
    <location>
        <begin position="43"/>
        <end position="66"/>
    </location>
</feature>
<proteinExistence type="predicted"/>
<dbReference type="EMBL" id="CP002353">
    <property type="protein sequence ID" value="ADV62254.1"/>
    <property type="molecule type" value="Genomic_DNA"/>
</dbReference>
<keyword evidence="3" id="KW-1185">Reference proteome</keyword>
<reference evidence="2 3" key="2">
    <citation type="journal article" date="2011" name="Stand. Genomic Sci.">
        <title>Complete genome sequence of Isosphaera pallida type strain (IS1B).</title>
        <authorList>
            <consortium name="US DOE Joint Genome Institute (JGI-PGF)"/>
            <person name="Goker M."/>
            <person name="Cleland D."/>
            <person name="Saunders E."/>
            <person name="Lapidus A."/>
            <person name="Nolan M."/>
            <person name="Lucas S."/>
            <person name="Hammon N."/>
            <person name="Deshpande S."/>
            <person name="Cheng J.F."/>
            <person name="Tapia R."/>
            <person name="Han C."/>
            <person name="Goodwin L."/>
            <person name="Pitluck S."/>
            <person name="Liolios K."/>
            <person name="Pagani I."/>
            <person name="Ivanova N."/>
            <person name="Mavromatis K."/>
            <person name="Pati A."/>
            <person name="Chen A."/>
            <person name="Palaniappan K."/>
            <person name="Land M."/>
            <person name="Hauser L."/>
            <person name="Chang Y.J."/>
            <person name="Jeffries C.D."/>
            <person name="Detter J.C."/>
            <person name="Beck B."/>
            <person name="Woyke T."/>
            <person name="Bristow J."/>
            <person name="Eisen J.A."/>
            <person name="Markowitz V."/>
            <person name="Hugenholtz P."/>
            <person name="Kyrpides N.C."/>
            <person name="Klenk H.P."/>
        </authorList>
    </citation>
    <scope>NUCLEOTIDE SEQUENCE [LARGE SCALE GENOMIC DNA]</scope>
    <source>
        <strain evidence="3">ATCC 43644 / DSM 9630 / IS1B</strain>
    </source>
</reference>
<accession>E8R0C7</accession>
<dbReference type="PROSITE" id="PS51257">
    <property type="entry name" value="PROKAR_LIPOPROTEIN"/>
    <property type="match status" value="1"/>
</dbReference>
<reference key="1">
    <citation type="submission" date="2010-11" db="EMBL/GenBank/DDBJ databases">
        <title>The complete sequence of chromosome of Isophaera pallida ATCC 43644.</title>
        <authorList>
            <consortium name="US DOE Joint Genome Institute (JGI-PGF)"/>
            <person name="Lucas S."/>
            <person name="Copeland A."/>
            <person name="Lapidus A."/>
            <person name="Bruce D."/>
            <person name="Goodwin L."/>
            <person name="Pitluck S."/>
            <person name="Kyrpides N."/>
            <person name="Mavromatis K."/>
            <person name="Pagani I."/>
            <person name="Ivanova N."/>
            <person name="Saunders E."/>
            <person name="Brettin T."/>
            <person name="Detter J.C."/>
            <person name="Han C."/>
            <person name="Tapia R."/>
            <person name="Land M."/>
            <person name="Hauser L."/>
            <person name="Markowitz V."/>
            <person name="Cheng J.-F."/>
            <person name="Hugenholtz P."/>
            <person name="Woyke T."/>
            <person name="Wu D."/>
            <person name="Eisen J.A."/>
        </authorList>
    </citation>
    <scope>NUCLEOTIDE SEQUENCE</scope>
    <source>
        <strain>ATCC 43644</strain>
    </source>
</reference>
<evidence type="ECO:0000313" key="3">
    <source>
        <dbReference type="Proteomes" id="UP000008631"/>
    </source>
</evidence>
<dbReference type="HOGENOM" id="CLU_2825328_0_0_0"/>
<dbReference type="Proteomes" id="UP000008631">
    <property type="component" value="Chromosome"/>
</dbReference>
<protein>
    <submittedName>
        <fullName evidence="2">Uncharacterized protein</fullName>
    </submittedName>
</protein>
<evidence type="ECO:0000256" key="1">
    <source>
        <dbReference type="SAM" id="MobiDB-lite"/>
    </source>
</evidence>
<gene>
    <name evidence="2" type="ordered locus">Isop_1670</name>
</gene>
<sequence length="66" mass="7000">MFVRLFSGLVVVLGMFVAGCGGNSGPVEVKKFDTLTEEQKKAIQAEDAQIDEEESTAGGVVPKKGR</sequence>
<dbReference type="KEGG" id="ipa:Isop_1670"/>
<name>E8R0C7_ISOPI</name>
<dbReference type="RefSeq" id="WP_013564542.1">
    <property type="nucleotide sequence ID" value="NC_014962.1"/>
</dbReference>
<dbReference type="AlphaFoldDB" id="E8R0C7"/>
<organism evidence="2 3">
    <name type="scientific">Isosphaera pallida (strain ATCC 43644 / DSM 9630 / IS1B)</name>
    <dbReference type="NCBI Taxonomy" id="575540"/>
    <lineage>
        <taxon>Bacteria</taxon>
        <taxon>Pseudomonadati</taxon>
        <taxon>Planctomycetota</taxon>
        <taxon>Planctomycetia</taxon>
        <taxon>Isosphaerales</taxon>
        <taxon>Isosphaeraceae</taxon>
        <taxon>Isosphaera</taxon>
    </lineage>
</organism>